<dbReference type="EMBL" id="JANBVB010000311">
    <property type="protein sequence ID" value="KAJ2895279.1"/>
    <property type="molecule type" value="Genomic_DNA"/>
</dbReference>
<protein>
    <submittedName>
        <fullName evidence="1">Uncharacterized protein</fullName>
    </submittedName>
</protein>
<comment type="caution">
    <text evidence="1">The sequence shown here is derived from an EMBL/GenBank/DDBJ whole genome shotgun (WGS) entry which is preliminary data.</text>
</comment>
<name>A0ACC1M4T5_9FUNG</name>
<keyword evidence="2" id="KW-1185">Reference proteome</keyword>
<dbReference type="Proteomes" id="UP001139981">
    <property type="component" value="Unassembled WGS sequence"/>
</dbReference>
<accession>A0ACC1M4T5</accession>
<organism evidence="1 2">
    <name type="scientific">Coemansia aciculifera</name>
    <dbReference type="NCBI Taxonomy" id="417176"/>
    <lineage>
        <taxon>Eukaryota</taxon>
        <taxon>Fungi</taxon>
        <taxon>Fungi incertae sedis</taxon>
        <taxon>Zoopagomycota</taxon>
        <taxon>Kickxellomycotina</taxon>
        <taxon>Kickxellomycetes</taxon>
        <taxon>Kickxellales</taxon>
        <taxon>Kickxellaceae</taxon>
        <taxon>Coemansia</taxon>
    </lineage>
</organism>
<sequence>MVVAVTTVPRKLRLLCLHGYEQDSDIFRTKLRLHMARLCDKVDFVFVTAPNILSPYDIDGMDNMARAAAEKSGKTISRELRGWYALKSASPEVVFGLDDSIVFLKTVLADQGPFDG</sequence>
<evidence type="ECO:0000313" key="2">
    <source>
        <dbReference type="Proteomes" id="UP001139981"/>
    </source>
</evidence>
<reference evidence="1" key="1">
    <citation type="submission" date="2022-07" db="EMBL/GenBank/DDBJ databases">
        <title>Phylogenomic reconstructions and comparative analyses of Kickxellomycotina fungi.</title>
        <authorList>
            <person name="Reynolds N.K."/>
            <person name="Stajich J.E."/>
            <person name="Barry K."/>
            <person name="Grigoriev I.V."/>
            <person name="Crous P."/>
            <person name="Smith M.E."/>
        </authorList>
    </citation>
    <scope>NUCLEOTIDE SEQUENCE</scope>
    <source>
        <strain evidence="1">CBS 190363</strain>
    </source>
</reference>
<feature type="non-terminal residue" evidence="1">
    <location>
        <position position="116"/>
    </location>
</feature>
<proteinExistence type="predicted"/>
<evidence type="ECO:0000313" key="1">
    <source>
        <dbReference type="EMBL" id="KAJ2895279.1"/>
    </source>
</evidence>
<gene>
    <name evidence="1" type="ORF">IWW38_002353</name>
</gene>